<keyword evidence="3 6" id="KW-0812">Transmembrane</keyword>
<organism evidence="8 9">
    <name type="scientific">Tessaracoccus bendigoensis DSM 12906</name>
    <dbReference type="NCBI Taxonomy" id="1123357"/>
    <lineage>
        <taxon>Bacteria</taxon>
        <taxon>Bacillati</taxon>
        <taxon>Actinomycetota</taxon>
        <taxon>Actinomycetes</taxon>
        <taxon>Propionibacteriales</taxon>
        <taxon>Propionibacteriaceae</taxon>
        <taxon>Tessaracoccus</taxon>
    </lineage>
</organism>
<feature type="transmembrane region" description="Helical" evidence="6">
    <location>
        <begin position="223"/>
        <end position="244"/>
    </location>
</feature>
<dbReference type="RefSeq" id="WP_073186518.1">
    <property type="nucleotide sequence ID" value="NZ_FQZG01000015.1"/>
</dbReference>
<feature type="transmembrane region" description="Helical" evidence="6">
    <location>
        <begin position="171"/>
        <end position="191"/>
    </location>
</feature>
<dbReference type="PANTHER" id="PTHR33406">
    <property type="entry name" value="MEMBRANE PROTEIN MJ1562-RELATED"/>
    <property type="match status" value="1"/>
</dbReference>
<keyword evidence="9" id="KW-1185">Reference proteome</keyword>
<dbReference type="SUPFAM" id="SSF82866">
    <property type="entry name" value="Multidrug efflux transporter AcrB transmembrane domain"/>
    <property type="match status" value="2"/>
</dbReference>
<dbReference type="Pfam" id="PF03176">
    <property type="entry name" value="MMPL"/>
    <property type="match status" value="2"/>
</dbReference>
<dbReference type="PANTHER" id="PTHR33406:SF13">
    <property type="entry name" value="MEMBRANE PROTEIN YDFJ"/>
    <property type="match status" value="1"/>
</dbReference>
<evidence type="ECO:0000313" key="8">
    <source>
        <dbReference type="EMBL" id="SHI79586.1"/>
    </source>
</evidence>
<evidence type="ECO:0000256" key="4">
    <source>
        <dbReference type="ARBA" id="ARBA00022989"/>
    </source>
</evidence>
<accession>A0A1M6E273</accession>
<dbReference type="InterPro" id="IPR050545">
    <property type="entry name" value="Mycobact_MmpL"/>
</dbReference>
<feature type="transmembrane region" description="Helical" evidence="6">
    <location>
        <begin position="515"/>
        <end position="533"/>
    </location>
</feature>
<evidence type="ECO:0000256" key="2">
    <source>
        <dbReference type="ARBA" id="ARBA00022475"/>
    </source>
</evidence>
<evidence type="ECO:0000256" key="3">
    <source>
        <dbReference type="ARBA" id="ARBA00022692"/>
    </source>
</evidence>
<feature type="domain" description="Membrane transport protein MMPL" evidence="7">
    <location>
        <begin position="409"/>
        <end position="670"/>
    </location>
</feature>
<evidence type="ECO:0000256" key="1">
    <source>
        <dbReference type="ARBA" id="ARBA00004651"/>
    </source>
</evidence>
<dbReference type="Proteomes" id="UP000184512">
    <property type="component" value="Unassembled WGS sequence"/>
</dbReference>
<dbReference type="EMBL" id="FQZG01000015">
    <property type="protein sequence ID" value="SHI79586.1"/>
    <property type="molecule type" value="Genomic_DNA"/>
</dbReference>
<keyword evidence="4 6" id="KW-1133">Transmembrane helix</keyword>
<dbReference type="STRING" id="1123357.SAMN02745244_01080"/>
<feature type="transmembrane region" description="Helical" evidence="6">
    <location>
        <begin position="265"/>
        <end position="291"/>
    </location>
</feature>
<evidence type="ECO:0000256" key="6">
    <source>
        <dbReference type="SAM" id="Phobius"/>
    </source>
</evidence>
<feature type="transmembrane region" description="Helical" evidence="6">
    <location>
        <begin position="12"/>
        <end position="35"/>
    </location>
</feature>
<name>A0A1M6E273_9ACTN</name>
<gene>
    <name evidence="8" type="ORF">SAMN02745244_01080</name>
</gene>
<dbReference type="Gene3D" id="1.20.1640.10">
    <property type="entry name" value="Multidrug efflux transporter AcrB transmembrane domain"/>
    <property type="match status" value="2"/>
</dbReference>
<evidence type="ECO:0000313" key="9">
    <source>
        <dbReference type="Proteomes" id="UP000184512"/>
    </source>
</evidence>
<feature type="transmembrane region" description="Helical" evidence="6">
    <location>
        <begin position="297"/>
        <end position="320"/>
    </location>
</feature>
<proteinExistence type="predicted"/>
<sequence length="685" mass="74082">MRTLAEHITRHHRLLLVVFGALTAVCGFLTLLVPINYNLADFIPPEAPSKVATDVMAQEFDDSIPNVRVFVPGLSLSEAVETRQQIEEVPAVQSMLWLDDLVDLKTPLELQDQSLVSGFQTDAGSLFQVSVALDDTVATLAQLQEIATPDGAVEGQLVDLALAQQSTTSEVGTIVVFMVPLALGLLILSTLSWLEPVVLMATIGVAVVLNMGTNIFVGEISFITAAVAGVLQFAVSMDYGIFLLHAQKRHLEAGEGRLKALQSAVVDSSTAILASSSTTIFGFLALLFMSFQLGPDLGLVLAKGVVFSLICVIFFMPALMQVMDRAIAATSHRSFLPSFAALGRGISKIAVPLLAIAALLPIAYVAQGMTDFRYGMGDYPTGSREAADREFIQEEFGRALPMALLVPRGQWGTEHELEQELADLDAVTGISSFQTQVGRLLPAEVLPQEQLSSLLSENYSRIILTVDTAKEGAEAFAVVNEVREIAGRHYPDAYHLTGESVVLEDMRASITSDSVLVNLIAVGSVWLVLLISFRSLLIPFLLVLTIEGAIWINLSVPYLSGNYMVYIGFLVISTVQLGATVDYAILFTQHYVSNRATRSKHESIAHTVKETFGTLLTPVLILASAGLVLYLVSSLVVVSQLGEVLARGALISFALVNLFLPGMLIVFDRAIQKTTWKADFLRSKR</sequence>
<feature type="domain" description="Membrane transport protein MMPL" evidence="7">
    <location>
        <begin position="153"/>
        <end position="327"/>
    </location>
</feature>
<feature type="transmembrane region" description="Helical" evidence="6">
    <location>
        <begin position="612"/>
        <end position="632"/>
    </location>
</feature>
<feature type="transmembrane region" description="Helical" evidence="6">
    <location>
        <begin position="341"/>
        <end position="366"/>
    </location>
</feature>
<evidence type="ECO:0000259" key="7">
    <source>
        <dbReference type="Pfam" id="PF03176"/>
    </source>
</evidence>
<comment type="subcellular location">
    <subcellularLocation>
        <location evidence="1">Cell membrane</location>
        <topology evidence="1">Multi-pass membrane protein</topology>
    </subcellularLocation>
</comment>
<keyword evidence="5 6" id="KW-0472">Membrane</keyword>
<keyword evidence="2" id="KW-1003">Cell membrane</keyword>
<feature type="transmembrane region" description="Helical" evidence="6">
    <location>
        <begin position="644"/>
        <end position="667"/>
    </location>
</feature>
<dbReference type="GO" id="GO:0005886">
    <property type="term" value="C:plasma membrane"/>
    <property type="evidence" value="ECO:0007669"/>
    <property type="project" value="UniProtKB-SubCell"/>
</dbReference>
<reference evidence="8 9" key="1">
    <citation type="submission" date="2016-11" db="EMBL/GenBank/DDBJ databases">
        <authorList>
            <person name="Jaros S."/>
            <person name="Januszkiewicz K."/>
            <person name="Wedrychowicz H."/>
        </authorList>
    </citation>
    <scope>NUCLEOTIDE SEQUENCE [LARGE SCALE GENOMIC DNA]</scope>
    <source>
        <strain evidence="8 9">DSM 12906</strain>
    </source>
</reference>
<feature type="transmembrane region" description="Helical" evidence="6">
    <location>
        <begin position="565"/>
        <end position="592"/>
    </location>
</feature>
<dbReference type="OrthoDB" id="2365435at2"/>
<evidence type="ECO:0000256" key="5">
    <source>
        <dbReference type="ARBA" id="ARBA00023136"/>
    </source>
</evidence>
<dbReference type="InterPro" id="IPR004869">
    <property type="entry name" value="MMPL_dom"/>
</dbReference>
<dbReference type="AlphaFoldDB" id="A0A1M6E273"/>
<protein>
    <recommendedName>
        <fullName evidence="7">Membrane transport protein MMPL domain-containing protein</fullName>
    </recommendedName>
</protein>